<dbReference type="AlphaFoldDB" id="A0A9D2MA88"/>
<evidence type="ECO:0000313" key="2">
    <source>
        <dbReference type="EMBL" id="HJB57100.1"/>
    </source>
</evidence>
<dbReference type="EMBL" id="DWYC01000053">
    <property type="protein sequence ID" value="HJB57100.1"/>
    <property type="molecule type" value="Genomic_DNA"/>
</dbReference>
<evidence type="ECO:0000313" key="3">
    <source>
        <dbReference type="Proteomes" id="UP000824208"/>
    </source>
</evidence>
<name>A0A9D2MA88_9FIRM</name>
<feature type="transmembrane region" description="Helical" evidence="1">
    <location>
        <begin position="76"/>
        <end position="100"/>
    </location>
</feature>
<dbReference type="Proteomes" id="UP000824208">
    <property type="component" value="Unassembled WGS sequence"/>
</dbReference>
<reference evidence="2" key="2">
    <citation type="submission" date="2021-04" db="EMBL/GenBank/DDBJ databases">
        <authorList>
            <person name="Gilroy R."/>
        </authorList>
    </citation>
    <scope>NUCLEOTIDE SEQUENCE</scope>
    <source>
        <strain evidence="2">CHK189-11263</strain>
    </source>
</reference>
<sequence length="102" mass="11013">METRYLNIQVCRLGEEASGGARCWVRPSAPAPDLGRTGKVLDLTAYRREREELNRENAPQEVTPDWETRGKSGTRLVLALDAAATLAVVAASVGILMAFLGG</sequence>
<accession>A0A9D2MA88</accession>
<keyword evidence="1" id="KW-0472">Membrane</keyword>
<evidence type="ECO:0000256" key="1">
    <source>
        <dbReference type="SAM" id="Phobius"/>
    </source>
</evidence>
<organism evidence="2 3">
    <name type="scientific">Candidatus Flavonifractor intestinipullorum</name>
    <dbReference type="NCBI Taxonomy" id="2838587"/>
    <lineage>
        <taxon>Bacteria</taxon>
        <taxon>Bacillati</taxon>
        <taxon>Bacillota</taxon>
        <taxon>Clostridia</taxon>
        <taxon>Eubacteriales</taxon>
        <taxon>Oscillospiraceae</taxon>
        <taxon>Flavonifractor</taxon>
    </lineage>
</organism>
<protein>
    <submittedName>
        <fullName evidence="2">Uncharacterized protein</fullName>
    </submittedName>
</protein>
<keyword evidence="1" id="KW-0812">Transmembrane</keyword>
<comment type="caution">
    <text evidence="2">The sequence shown here is derived from an EMBL/GenBank/DDBJ whole genome shotgun (WGS) entry which is preliminary data.</text>
</comment>
<gene>
    <name evidence="2" type="ORF">H9714_06075</name>
</gene>
<keyword evidence="1" id="KW-1133">Transmembrane helix</keyword>
<proteinExistence type="predicted"/>
<reference evidence="2" key="1">
    <citation type="journal article" date="2021" name="PeerJ">
        <title>Extensive microbial diversity within the chicken gut microbiome revealed by metagenomics and culture.</title>
        <authorList>
            <person name="Gilroy R."/>
            <person name="Ravi A."/>
            <person name="Getino M."/>
            <person name="Pursley I."/>
            <person name="Horton D.L."/>
            <person name="Alikhan N.F."/>
            <person name="Baker D."/>
            <person name="Gharbi K."/>
            <person name="Hall N."/>
            <person name="Watson M."/>
            <person name="Adriaenssens E.M."/>
            <person name="Foster-Nyarko E."/>
            <person name="Jarju S."/>
            <person name="Secka A."/>
            <person name="Antonio M."/>
            <person name="Oren A."/>
            <person name="Chaudhuri R.R."/>
            <person name="La Ragione R."/>
            <person name="Hildebrand F."/>
            <person name="Pallen M.J."/>
        </authorList>
    </citation>
    <scope>NUCLEOTIDE SEQUENCE</scope>
    <source>
        <strain evidence="2">CHK189-11263</strain>
    </source>
</reference>